<reference evidence="1 2" key="1">
    <citation type="submission" date="2023-02" db="EMBL/GenBank/DDBJ databases">
        <title>LHISI_Scaffold_Assembly.</title>
        <authorList>
            <person name="Stuart O.P."/>
            <person name="Cleave R."/>
            <person name="Magrath M.J.L."/>
            <person name="Mikheyev A.S."/>
        </authorList>
    </citation>
    <scope>NUCLEOTIDE SEQUENCE [LARGE SCALE GENOMIC DNA]</scope>
    <source>
        <strain evidence="1">Daus_M_001</strain>
        <tissue evidence="1">Leg muscle</tissue>
    </source>
</reference>
<gene>
    <name evidence="1" type="ORF">PR048_017966</name>
</gene>
<protein>
    <submittedName>
        <fullName evidence="1">Uncharacterized protein</fullName>
    </submittedName>
</protein>
<accession>A0ABQ9HB55</accession>
<name>A0ABQ9HB55_9NEOP</name>
<keyword evidence="2" id="KW-1185">Reference proteome</keyword>
<sequence length="354" mass="40411">MVARQLRSNKFETLMDSRATSTLPNSDRRLPNARPIIFLVVASQIQYIHALLKFYFRNIPPPRAKEACPRIGNDTKVTTHRISADSSTKVLKMGQRWSSGRPRIFARGNRARRCHWSAGFPGQLPFPPPLHSGSAQYSLRLTLIGSQDLNVTRSYRTILAGSFNETYYPSLHASSYTGCIGIIYPTILAAVQENSPQHDGGALARAREQQAVLYGRRSWPPLFFFGVTRYRLTLEIKQHRHTPHCFFRANTYCQPTGTLFILTIHDKGIAVFKQFSLLIRRSIKHRPRGVFRVSRLVYWLWFRHLRNAQHAHSVQTVLGQNETTAYSVDSSGTLKKLSHLPPTCRDAVRRSEPF</sequence>
<proteinExistence type="predicted"/>
<dbReference type="Proteomes" id="UP001159363">
    <property type="component" value="Chromosome 5"/>
</dbReference>
<evidence type="ECO:0000313" key="1">
    <source>
        <dbReference type="EMBL" id="KAJ8881485.1"/>
    </source>
</evidence>
<comment type="caution">
    <text evidence="1">The sequence shown here is derived from an EMBL/GenBank/DDBJ whole genome shotgun (WGS) entry which is preliminary data.</text>
</comment>
<dbReference type="EMBL" id="JARBHB010000006">
    <property type="protein sequence ID" value="KAJ8881485.1"/>
    <property type="molecule type" value="Genomic_DNA"/>
</dbReference>
<organism evidence="1 2">
    <name type="scientific">Dryococelus australis</name>
    <dbReference type="NCBI Taxonomy" id="614101"/>
    <lineage>
        <taxon>Eukaryota</taxon>
        <taxon>Metazoa</taxon>
        <taxon>Ecdysozoa</taxon>
        <taxon>Arthropoda</taxon>
        <taxon>Hexapoda</taxon>
        <taxon>Insecta</taxon>
        <taxon>Pterygota</taxon>
        <taxon>Neoptera</taxon>
        <taxon>Polyneoptera</taxon>
        <taxon>Phasmatodea</taxon>
        <taxon>Verophasmatodea</taxon>
        <taxon>Anareolatae</taxon>
        <taxon>Phasmatidae</taxon>
        <taxon>Eurycanthinae</taxon>
        <taxon>Dryococelus</taxon>
    </lineage>
</organism>
<evidence type="ECO:0000313" key="2">
    <source>
        <dbReference type="Proteomes" id="UP001159363"/>
    </source>
</evidence>